<feature type="compositionally biased region" description="Polar residues" evidence="1">
    <location>
        <begin position="224"/>
        <end position="270"/>
    </location>
</feature>
<dbReference type="Proteomes" id="UP000039865">
    <property type="component" value="Unassembled WGS sequence"/>
</dbReference>
<dbReference type="InParanoid" id="A0A078B7G4"/>
<feature type="compositionally biased region" description="Low complexity" evidence="1">
    <location>
        <begin position="271"/>
        <end position="285"/>
    </location>
</feature>
<proteinExistence type="predicted"/>
<gene>
    <name evidence="2" type="primary">Contig14735.g15691</name>
    <name evidence="2" type="ORF">STYLEM_19578</name>
</gene>
<evidence type="ECO:0000256" key="1">
    <source>
        <dbReference type="SAM" id="MobiDB-lite"/>
    </source>
</evidence>
<dbReference type="EMBL" id="CCKQ01018464">
    <property type="protein sequence ID" value="CDW90435.1"/>
    <property type="molecule type" value="Genomic_DNA"/>
</dbReference>
<organism evidence="2 3">
    <name type="scientific">Stylonychia lemnae</name>
    <name type="common">Ciliate</name>
    <dbReference type="NCBI Taxonomy" id="5949"/>
    <lineage>
        <taxon>Eukaryota</taxon>
        <taxon>Sar</taxon>
        <taxon>Alveolata</taxon>
        <taxon>Ciliophora</taxon>
        <taxon>Intramacronucleata</taxon>
        <taxon>Spirotrichea</taxon>
        <taxon>Stichotrichia</taxon>
        <taxon>Sporadotrichida</taxon>
        <taxon>Oxytrichidae</taxon>
        <taxon>Stylonychinae</taxon>
        <taxon>Stylonychia</taxon>
    </lineage>
</organism>
<accession>A0A078B7G4</accession>
<feature type="region of interest" description="Disordered" evidence="1">
    <location>
        <begin position="142"/>
        <end position="289"/>
    </location>
</feature>
<protein>
    <submittedName>
        <fullName evidence="2">Uncharacterized protein</fullName>
    </submittedName>
</protein>
<evidence type="ECO:0000313" key="2">
    <source>
        <dbReference type="EMBL" id="CDW90435.1"/>
    </source>
</evidence>
<reference evidence="2 3" key="1">
    <citation type="submission" date="2014-06" db="EMBL/GenBank/DDBJ databases">
        <authorList>
            <person name="Swart Estienne"/>
        </authorList>
    </citation>
    <scope>NUCLEOTIDE SEQUENCE [LARGE SCALE GENOMIC DNA]</scope>
    <source>
        <strain evidence="2 3">130c</strain>
    </source>
</reference>
<keyword evidence="3" id="KW-1185">Reference proteome</keyword>
<name>A0A078B7G4_STYLE</name>
<feature type="compositionally biased region" description="Polar residues" evidence="1">
    <location>
        <begin position="142"/>
        <end position="161"/>
    </location>
</feature>
<sequence length="594" mass="69831">MSFPDSEQVKSSSYINQEVYDKTLYALCYLIQLRLTKQLKQGKYRQAFYEFLENYDQTKFYSYFQLLYQKLTQLDQTQVQHRHKKYSVAFKDIARYLGLGNHSEYDSVSTNSSMSFVNQLNDSMISTNQSLLFQIQSGQQKLLSNGNTNSHTSRNQSQLQRNHPAKTENDSSRSKIEVQSNKEQEKQAINSQKQQHQDIKFKTMSPMRINSIKNSRSNSRKDNVSIQSHQQKQRKQNMVNKSFNTDLKSTSQSNRTNATKQIDTITQSSFSKQNKNNQTINQNTSSRDKNNTTLEVIRINPWKRTLLDSFEHIKSTRQKNANRFVPLKEITDDLMQIKLFQSYDQEQEDDLSPFQMYQQQQIFQKESNLQKGKHSNDSIKKKLELNMQNFDVLPPFNQKYQTLTPAQLRYYESLNPSVIQNINNYNHKYLYKEEISQIIQEEDDEYDPLKNSYNVTKNRFKRTVDQKQYQTEDLPPQILVQSSEQLNNKDLKSQYIRQSRNETNSMSVGGSNGLRNMLINQSFERKNLSQQISNQAMKSNMMNKLSKLRVNKTKIQQKRLNNSERQPQVALSITDQKPSSNIDINIRYDDVKIV</sequence>
<feature type="compositionally biased region" description="Low complexity" evidence="1">
    <location>
        <begin position="208"/>
        <end position="217"/>
    </location>
</feature>
<dbReference type="AlphaFoldDB" id="A0A078B7G4"/>
<feature type="compositionally biased region" description="Basic and acidic residues" evidence="1">
    <location>
        <begin position="165"/>
        <end position="186"/>
    </location>
</feature>
<evidence type="ECO:0000313" key="3">
    <source>
        <dbReference type="Proteomes" id="UP000039865"/>
    </source>
</evidence>